<reference evidence="6 7" key="2">
    <citation type="submission" date="2024-10" db="EMBL/GenBank/DDBJ databases">
        <authorList>
            <person name="Ryan C."/>
        </authorList>
    </citation>
    <scope>NUCLEOTIDE SEQUENCE [LARGE SCALE GENOMIC DNA]</scope>
</reference>
<accession>A0ABC9BE64</accession>
<dbReference type="GO" id="GO:0003677">
    <property type="term" value="F:DNA binding"/>
    <property type="evidence" value="ECO:0007669"/>
    <property type="project" value="UniProtKB-KW"/>
</dbReference>
<keyword evidence="3" id="KW-0804">Transcription</keyword>
<evidence type="ECO:0000256" key="1">
    <source>
        <dbReference type="ARBA" id="ARBA00023015"/>
    </source>
</evidence>
<dbReference type="InterPro" id="IPR003035">
    <property type="entry name" value="RWP-RK_dom"/>
</dbReference>
<dbReference type="AlphaFoldDB" id="A0ABC9BE64"/>
<protein>
    <recommendedName>
        <fullName evidence="5">RWP-RK domain-containing protein</fullName>
    </recommendedName>
</protein>
<proteinExistence type="predicted"/>
<evidence type="ECO:0000313" key="7">
    <source>
        <dbReference type="Proteomes" id="UP001497457"/>
    </source>
</evidence>
<feature type="domain" description="RWP-RK" evidence="5">
    <location>
        <begin position="1"/>
        <end position="82"/>
    </location>
</feature>
<organism evidence="6 7">
    <name type="scientific">Urochloa decumbens</name>
    <dbReference type="NCBI Taxonomy" id="240449"/>
    <lineage>
        <taxon>Eukaryota</taxon>
        <taxon>Viridiplantae</taxon>
        <taxon>Streptophyta</taxon>
        <taxon>Embryophyta</taxon>
        <taxon>Tracheophyta</taxon>
        <taxon>Spermatophyta</taxon>
        <taxon>Magnoliopsida</taxon>
        <taxon>Liliopsida</taxon>
        <taxon>Poales</taxon>
        <taxon>Poaceae</taxon>
        <taxon>PACMAD clade</taxon>
        <taxon>Panicoideae</taxon>
        <taxon>Panicodae</taxon>
        <taxon>Paniceae</taxon>
        <taxon>Melinidinae</taxon>
        <taxon>Urochloa</taxon>
    </lineage>
</organism>
<dbReference type="Pfam" id="PF02042">
    <property type="entry name" value="RWP-RK"/>
    <property type="match status" value="1"/>
</dbReference>
<gene>
    <name evidence="6" type="ORF">URODEC1_LOCUS63448</name>
</gene>
<evidence type="ECO:0000313" key="6">
    <source>
        <dbReference type="EMBL" id="CAL4997576.1"/>
    </source>
</evidence>
<reference evidence="7" key="1">
    <citation type="submission" date="2024-06" db="EMBL/GenBank/DDBJ databases">
        <authorList>
            <person name="Ryan C."/>
        </authorList>
    </citation>
    <scope>NUCLEOTIDE SEQUENCE [LARGE SCALE GENOMIC DNA]</scope>
</reference>
<dbReference type="Proteomes" id="UP001497457">
    <property type="component" value="Chromosome 25rd"/>
</dbReference>
<keyword evidence="4" id="KW-0539">Nucleus</keyword>
<dbReference type="EMBL" id="OZ075135">
    <property type="protein sequence ID" value="CAL4997576.1"/>
    <property type="molecule type" value="Genomic_DNA"/>
</dbReference>
<evidence type="ECO:0000256" key="2">
    <source>
        <dbReference type="ARBA" id="ARBA00023125"/>
    </source>
</evidence>
<sequence length="116" mass="13357">MASERTSRTQISHPQWSEVRDLLHLRLKDAAALLKSNTIYLRHLCRQNGFPHWPGKKIRYLNATGKKFKLEEISNTKKMTDEDMIRIHEPVVTNHPPGELTTLNLIDKIGLESSSN</sequence>
<evidence type="ECO:0000259" key="5">
    <source>
        <dbReference type="PROSITE" id="PS51519"/>
    </source>
</evidence>
<evidence type="ECO:0000256" key="3">
    <source>
        <dbReference type="ARBA" id="ARBA00023163"/>
    </source>
</evidence>
<dbReference type="PROSITE" id="PS51519">
    <property type="entry name" value="RWP_RK"/>
    <property type="match status" value="1"/>
</dbReference>
<evidence type="ECO:0000256" key="4">
    <source>
        <dbReference type="ARBA" id="ARBA00023242"/>
    </source>
</evidence>
<keyword evidence="1" id="KW-0805">Transcription regulation</keyword>
<keyword evidence="2" id="KW-0238">DNA-binding</keyword>
<keyword evidence="7" id="KW-1185">Reference proteome</keyword>
<name>A0ABC9BE64_9POAL</name>